<dbReference type="AlphaFoldDB" id="A0A919GIJ0"/>
<comment type="caution">
    <text evidence="2">The sequence shown here is derived from an EMBL/GenBank/DDBJ whole genome shotgun (WGS) entry which is preliminary data.</text>
</comment>
<proteinExistence type="predicted"/>
<accession>A0A919GIJ0</accession>
<evidence type="ECO:0000256" key="1">
    <source>
        <dbReference type="SAM" id="MobiDB-lite"/>
    </source>
</evidence>
<feature type="compositionally biased region" description="Basic and acidic residues" evidence="1">
    <location>
        <begin position="37"/>
        <end position="49"/>
    </location>
</feature>
<keyword evidence="3" id="KW-1185">Reference proteome</keyword>
<dbReference type="EMBL" id="BNCD01000018">
    <property type="protein sequence ID" value="GHH85313.1"/>
    <property type="molecule type" value="Genomic_DNA"/>
</dbReference>
<reference evidence="2" key="1">
    <citation type="journal article" date="2014" name="Int. J. Syst. Evol. Microbiol.">
        <title>Complete genome sequence of Corynebacterium casei LMG S-19264T (=DSM 44701T), isolated from a smear-ripened cheese.</title>
        <authorList>
            <consortium name="US DOE Joint Genome Institute (JGI-PGF)"/>
            <person name="Walter F."/>
            <person name="Albersmeier A."/>
            <person name="Kalinowski J."/>
            <person name="Ruckert C."/>
        </authorList>
    </citation>
    <scope>NUCLEOTIDE SEQUENCE</scope>
    <source>
        <strain evidence="2">JCM 5069</strain>
    </source>
</reference>
<feature type="region of interest" description="Disordered" evidence="1">
    <location>
        <begin position="1"/>
        <end position="92"/>
    </location>
</feature>
<evidence type="ECO:0000313" key="3">
    <source>
        <dbReference type="Proteomes" id="UP000603708"/>
    </source>
</evidence>
<sequence>MARHPAVARRPEAARRRERPGGRQHRAALGAVLSTQRTERLEHLKRTESHLWPTAGVPDGTRRTLPGGKPRAPLHGSDPPASPRDEPYEPYEPAYGLTAYGMSPCSVRYCNWARTESSAAGHRERSTSA</sequence>
<name>A0A919GIJ0_9ACTN</name>
<reference evidence="2" key="2">
    <citation type="submission" date="2020-09" db="EMBL/GenBank/DDBJ databases">
        <authorList>
            <person name="Sun Q."/>
            <person name="Ohkuma M."/>
        </authorList>
    </citation>
    <scope>NUCLEOTIDE SEQUENCE</scope>
    <source>
        <strain evidence="2">JCM 5069</strain>
    </source>
</reference>
<protein>
    <submittedName>
        <fullName evidence="2">Uncharacterized protein</fullName>
    </submittedName>
</protein>
<dbReference type="Proteomes" id="UP000603708">
    <property type="component" value="Unassembled WGS sequence"/>
</dbReference>
<gene>
    <name evidence="2" type="ORF">GCM10018793_52750</name>
</gene>
<organism evidence="2 3">
    <name type="scientific">Streptomyces sulfonofaciens</name>
    <dbReference type="NCBI Taxonomy" id="68272"/>
    <lineage>
        <taxon>Bacteria</taxon>
        <taxon>Bacillati</taxon>
        <taxon>Actinomycetota</taxon>
        <taxon>Actinomycetes</taxon>
        <taxon>Kitasatosporales</taxon>
        <taxon>Streptomycetaceae</taxon>
        <taxon>Streptomyces</taxon>
    </lineage>
</organism>
<feature type="compositionally biased region" description="Basic and acidic residues" evidence="1">
    <location>
        <begin position="9"/>
        <end position="21"/>
    </location>
</feature>
<evidence type="ECO:0000313" key="2">
    <source>
        <dbReference type="EMBL" id="GHH85313.1"/>
    </source>
</evidence>